<evidence type="ECO:0000313" key="1">
    <source>
        <dbReference type="EMBL" id="THH08960.1"/>
    </source>
</evidence>
<keyword evidence="2" id="KW-1185">Reference proteome</keyword>
<sequence length="193" mass="21348">MSPVSVPPFVTTHWVKIRLVSLDRIFTSRMIHALVAPDSLCFPLILGGPFLHHNRAIVNVFKHSCMVPTFAYDLLNLHVKSCTPAMPSDKDIRVLHANVLAELEARLLSQRALIARTSSPLLTTTAAARSLLPTNCPQTSYITYVCVIHKNPFLHVPTLVPTNTEKLGIRFFSNTLLTAGYDLAQANTPRLPS</sequence>
<reference evidence="1 2" key="1">
    <citation type="submission" date="2019-02" db="EMBL/GenBank/DDBJ databases">
        <title>Genome sequencing of the rare red list fungi Bondarzewia mesenterica.</title>
        <authorList>
            <person name="Buettner E."/>
            <person name="Kellner H."/>
        </authorList>
    </citation>
    <scope>NUCLEOTIDE SEQUENCE [LARGE SCALE GENOMIC DNA]</scope>
    <source>
        <strain evidence="1 2">DSM 108281</strain>
    </source>
</reference>
<proteinExistence type="predicted"/>
<name>A0A4S4LGM4_9AGAM</name>
<dbReference type="EMBL" id="SGPL01000663">
    <property type="protein sequence ID" value="THH08960.1"/>
    <property type="molecule type" value="Genomic_DNA"/>
</dbReference>
<accession>A0A4S4LGM4</accession>
<comment type="caution">
    <text evidence="1">The sequence shown here is derived from an EMBL/GenBank/DDBJ whole genome shotgun (WGS) entry which is preliminary data.</text>
</comment>
<dbReference type="AlphaFoldDB" id="A0A4S4LGM4"/>
<dbReference type="OrthoDB" id="2369050at2759"/>
<dbReference type="Proteomes" id="UP000310158">
    <property type="component" value="Unassembled WGS sequence"/>
</dbReference>
<organism evidence="1 2">
    <name type="scientific">Bondarzewia mesenterica</name>
    <dbReference type="NCBI Taxonomy" id="1095465"/>
    <lineage>
        <taxon>Eukaryota</taxon>
        <taxon>Fungi</taxon>
        <taxon>Dikarya</taxon>
        <taxon>Basidiomycota</taxon>
        <taxon>Agaricomycotina</taxon>
        <taxon>Agaricomycetes</taxon>
        <taxon>Russulales</taxon>
        <taxon>Bondarzewiaceae</taxon>
        <taxon>Bondarzewia</taxon>
    </lineage>
</organism>
<protein>
    <submittedName>
        <fullName evidence="1">Uncharacterized protein</fullName>
    </submittedName>
</protein>
<evidence type="ECO:0000313" key="2">
    <source>
        <dbReference type="Proteomes" id="UP000310158"/>
    </source>
</evidence>
<gene>
    <name evidence="1" type="ORF">EW146_g8825</name>
</gene>